<feature type="domain" description="Smf/DprA SAM" evidence="1">
    <location>
        <begin position="1"/>
        <end position="60"/>
    </location>
</feature>
<evidence type="ECO:0000259" key="1">
    <source>
        <dbReference type="Pfam" id="PF25317"/>
    </source>
</evidence>
<sequence length="60" mass="6837">MPLSEMWLRMAAVKGVNGARAKEYLNKTTDSSPLDTQALLKTVLTPRQHQRYQHCPPDEL</sequence>
<proteinExistence type="predicted"/>
<dbReference type="Pfam" id="PF25317">
    <property type="entry name" value="SAM_SMF"/>
    <property type="match status" value="1"/>
</dbReference>
<reference evidence="2 3" key="1">
    <citation type="submission" date="2015-05" db="EMBL/GenBank/DDBJ databases">
        <authorList>
            <person name="Goodhead I."/>
        </authorList>
    </citation>
    <scope>NUCLEOTIDE SEQUENCE [LARGE SCALE GENOMIC DNA]</scope>
    <source>
        <strain evidence="3">morsitans</strain>
    </source>
</reference>
<organism evidence="2 3">
    <name type="scientific">Sodalis glossinidius (strain morsitans)</name>
    <dbReference type="NCBI Taxonomy" id="343509"/>
    <lineage>
        <taxon>Bacteria</taxon>
        <taxon>Pseudomonadati</taxon>
        <taxon>Pseudomonadota</taxon>
        <taxon>Gammaproteobacteria</taxon>
        <taxon>Enterobacterales</taxon>
        <taxon>Bruguierivoracaceae</taxon>
        <taxon>Sodalis</taxon>
    </lineage>
</organism>
<dbReference type="InterPro" id="IPR057338">
    <property type="entry name" value="DprA_SAM"/>
</dbReference>
<evidence type="ECO:0000313" key="2">
    <source>
        <dbReference type="EMBL" id="CRL46594.1"/>
    </source>
</evidence>
<gene>
    <name evidence="2" type="ORF">SGGMMB4_05371</name>
</gene>
<evidence type="ECO:0000313" key="3">
    <source>
        <dbReference type="Proteomes" id="UP000245838"/>
    </source>
</evidence>
<dbReference type="RefSeq" id="WP_041867264.1">
    <property type="nucleotide sequence ID" value="NC_007712.1"/>
</dbReference>
<name>A0A193QMZ0_SODGM</name>
<dbReference type="AlphaFoldDB" id="A0A193QMZ0"/>
<protein>
    <recommendedName>
        <fullName evidence="1">Smf/DprA SAM domain-containing protein</fullName>
    </recommendedName>
</protein>
<dbReference type="EMBL" id="LN854557">
    <property type="protein sequence ID" value="CRL46594.1"/>
    <property type="molecule type" value="Genomic_DNA"/>
</dbReference>
<accession>A0A193QMZ0</accession>
<dbReference type="Proteomes" id="UP000245838">
    <property type="component" value="Chromosome sggmmb4_Chromosome"/>
</dbReference>